<dbReference type="Pfam" id="PF20260">
    <property type="entry name" value="PUA_4"/>
    <property type="match status" value="1"/>
</dbReference>
<keyword evidence="6 12" id="KW-0698">rRNA processing</keyword>
<reference evidence="15 16" key="2">
    <citation type="submission" date="2017-09" db="EMBL/GenBank/DDBJ databases">
        <title>Bacillus patelloidae sp. nov., isolated from the intestinal tract of a marine limpet.</title>
        <authorList>
            <person name="Liu R."/>
            <person name="Dong C."/>
            <person name="Shao Z."/>
        </authorList>
    </citation>
    <scope>NUCLEOTIDE SEQUENCE [LARGE SCALE GENOMIC DNA]</scope>
    <source>
        <strain evidence="15 16">SA5d-4</strain>
    </source>
</reference>
<dbReference type="NCBIfam" id="TIGR00046">
    <property type="entry name" value="RsmE family RNA methyltransferase"/>
    <property type="match status" value="1"/>
</dbReference>
<feature type="domain" description="Ribosomal RNA small subunit methyltransferase E PUA-like" evidence="14">
    <location>
        <begin position="18"/>
        <end position="64"/>
    </location>
</feature>
<dbReference type="AlphaFoldDB" id="A0A263BWR1"/>
<dbReference type="RefSeq" id="WP_094923426.1">
    <property type="nucleotide sequence ID" value="NZ_NPIA01000002.1"/>
</dbReference>
<evidence type="ECO:0000256" key="2">
    <source>
        <dbReference type="ARBA" id="ARBA00005528"/>
    </source>
</evidence>
<dbReference type="InterPro" id="IPR046887">
    <property type="entry name" value="RsmE_PUA-like"/>
</dbReference>
<dbReference type="GO" id="GO:0070475">
    <property type="term" value="P:rRNA base methylation"/>
    <property type="evidence" value="ECO:0007669"/>
    <property type="project" value="TreeGrafter"/>
</dbReference>
<dbReference type="PANTHER" id="PTHR30027:SF3">
    <property type="entry name" value="16S RRNA (URACIL(1498)-N(3))-METHYLTRANSFERASE"/>
    <property type="match status" value="1"/>
</dbReference>
<accession>A0A263BWR1</accession>
<dbReference type="GO" id="GO:0005737">
    <property type="term" value="C:cytoplasm"/>
    <property type="evidence" value="ECO:0007669"/>
    <property type="project" value="UniProtKB-SubCell"/>
</dbReference>
<dbReference type="NCBIfam" id="NF008692">
    <property type="entry name" value="PRK11713.1-5"/>
    <property type="match status" value="1"/>
</dbReference>
<name>A0A263BWR1_9BACI</name>
<dbReference type="SUPFAM" id="SSF75217">
    <property type="entry name" value="alpha/beta knot"/>
    <property type="match status" value="1"/>
</dbReference>
<evidence type="ECO:0000256" key="7">
    <source>
        <dbReference type="ARBA" id="ARBA00022603"/>
    </source>
</evidence>
<dbReference type="Gene3D" id="2.40.240.20">
    <property type="entry name" value="Hypothetical PUA domain-like, domain 1"/>
    <property type="match status" value="1"/>
</dbReference>
<keyword evidence="9 12" id="KW-0949">S-adenosyl-L-methionine</keyword>
<dbReference type="EMBL" id="NPIA01000002">
    <property type="protein sequence ID" value="OZM58002.1"/>
    <property type="molecule type" value="Genomic_DNA"/>
</dbReference>
<gene>
    <name evidence="15" type="ORF">CIB95_05135</name>
</gene>
<evidence type="ECO:0000313" key="16">
    <source>
        <dbReference type="Proteomes" id="UP000217083"/>
    </source>
</evidence>
<dbReference type="SUPFAM" id="SSF88697">
    <property type="entry name" value="PUA domain-like"/>
    <property type="match status" value="1"/>
</dbReference>
<keyword evidence="7 12" id="KW-0489">Methyltransferase</keyword>
<dbReference type="NCBIfam" id="NF008691">
    <property type="entry name" value="PRK11713.1-4"/>
    <property type="match status" value="1"/>
</dbReference>
<dbReference type="InterPro" id="IPR006700">
    <property type="entry name" value="RsmE"/>
</dbReference>
<keyword evidence="5 12" id="KW-0963">Cytoplasm</keyword>
<evidence type="ECO:0000313" key="15">
    <source>
        <dbReference type="EMBL" id="OZM58002.1"/>
    </source>
</evidence>
<comment type="function">
    <text evidence="10 12">Specifically methylates the N3 position of the uracil ring of uridine 1498 (m3U1498) in 16S rRNA. Acts on the fully assembled 30S ribosomal subunit.</text>
</comment>
<dbReference type="GO" id="GO:0070042">
    <property type="term" value="F:rRNA (uridine-N3-)-methyltransferase activity"/>
    <property type="evidence" value="ECO:0007669"/>
    <property type="project" value="TreeGrafter"/>
</dbReference>
<dbReference type="Pfam" id="PF04452">
    <property type="entry name" value="Methyltrans_RNA"/>
    <property type="match status" value="1"/>
</dbReference>
<comment type="subcellular location">
    <subcellularLocation>
        <location evidence="1 12">Cytoplasm</location>
    </subcellularLocation>
</comment>
<dbReference type="Gene3D" id="3.40.1280.10">
    <property type="match status" value="1"/>
</dbReference>
<sequence length="250" mass="27690">MQRYFVENQSIQNEIVTITGDDVKHIAKVMRMNEGDKIICCNESAQAAICEIEEITNAHITARIVEWVKESSELPVKVTIVQGLPKGDKLDYVMQKGTELGAVAFQPFSAKRSVVKWDAAKVSKKTARLQKIVKEAAEQSHRSIVPKVMDVISLKELLLLSESYDYKLVAYEEEAKAGEVKKLAQVLQNMKQGETVLAVFGPEGGLSEEEVDQLTKNGFTSCSLGPRILRAETAPLYLLSAVSYQTELLG</sequence>
<evidence type="ECO:0000256" key="12">
    <source>
        <dbReference type="PIRNR" id="PIRNR015601"/>
    </source>
</evidence>
<evidence type="ECO:0000256" key="1">
    <source>
        <dbReference type="ARBA" id="ARBA00004496"/>
    </source>
</evidence>
<dbReference type="InterPro" id="IPR015947">
    <property type="entry name" value="PUA-like_sf"/>
</dbReference>
<dbReference type="Proteomes" id="UP000217083">
    <property type="component" value="Unassembled WGS sequence"/>
</dbReference>
<evidence type="ECO:0000256" key="4">
    <source>
        <dbReference type="ARBA" id="ARBA00013673"/>
    </source>
</evidence>
<dbReference type="InterPro" id="IPR029026">
    <property type="entry name" value="tRNA_m1G_MTases_N"/>
</dbReference>
<evidence type="ECO:0000256" key="8">
    <source>
        <dbReference type="ARBA" id="ARBA00022679"/>
    </source>
</evidence>
<evidence type="ECO:0000256" key="6">
    <source>
        <dbReference type="ARBA" id="ARBA00022552"/>
    </source>
</evidence>
<evidence type="ECO:0000256" key="11">
    <source>
        <dbReference type="ARBA" id="ARBA00047944"/>
    </source>
</evidence>
<dbReference type="PIRSF" id="PIRSF015601">
    <property type="entry name" value="MTase_slr0722"/>
    <property type="match status" value="1"/>
</dbReference>
<dbReference type="InterPro" id="IPR029028">
    <property type="entry name" value="Alpha/beta_knot_MTases"/>
</dbReference>
<organism evidence="15 16">
    <name type="scientific">Lottiidibacillus patelloidae</name>
    <dbReference type="NCBI Taxonomy" id="2670334"/>
    <lineage>
        <taxon>Bacteria</taxon>
        <taxon>Bacillati</taxon>
        <taxon>Bacillota</taxon>
        <taxon>Bacilli</taxon>
        <taxon>Bacillales</taxon>
        <taxon>Bacillaceae</taxon>
        <taxon>Lottiidibacillus</taxon>
    </lineage>
</organism>
<dbReference type="EC" id="2.1.1.193" evidence="3 12"/>
<feature type="domain" description="Ribosomal RNA small subunit methyltransferase E methyltransferase" evidence="13">
    <location>
        <begin position="73"/>
        <end position="242"/>
    </location>
</feature>
<evidence type="ECO:0000256" key="3">
    <source>
        <dbReference type="ARBA" id="ARBA00012328"/>
    </source>
</evidence>
<protein>
    <recommendedName>
        <fullName evidence="4 12">Ribosomal RNA small subunit methyltransferase E</fullName>
        <ecNumber evidence="3 12">2.1.1.193</ecNumber>
    </recommendedName>
</protein>
<reference evidence="16" key="1">
    <citation type="submission" date="2017-08" db="EMBL/GenBank/DDBJ databases">
        <authorList>
            <person name="Huang Z."/>
        </authorList>
    </citation>
    <scope>NUCLEOTIDE SEQUENCE [LARGE SCALE GENOMIC DNA]</scope>
    <source>
        <strain evidence="16">SA5d-4</strain>
    </source>
</reference>
<comment type="caution">
    <text evidence="15">The sequence shown here is derived from an EMBL/GenBank/DDBJ whole genome shotgun (WGS) entry which is preliminary data.</text>
</comment>
<evidence type="ECO:0000256" key="5">
    <source>
        <dbReference type="ARBA" id="ARBA00022490"/>
    </source>
</evidence>
<dbReference type="InterPro" id="IPR046886">
    <property type="entry name" value="RsmE_MTase_dom"/>
</dbReference>
<evidence type="ECO:0000256" key="10">
    <source>
        <dbReference type="ARBA" id="ARBA00025699"/>
    </source>
</evidence>
<keyword evidence="8 12" id="KW-0808">Transferase</keyword>
<evidence type="ECO:0000259" key="14">
    <source>
        <dbReference type="Pfam" id="PF20260"/>
    </source>
</evidence>
<evidence type="ECO:0000259" key="13">
    <source>
        <dbReference type="Pfam" id="PF04452"/>
    </source>
</evidence>
<comment type="similarity">
    <text evidence="2 12">Belongs to the RNA methyltransferase RsmE family.</text>
</comment>
<dbReference type="CDD" id="cd18084">
    <property type="entry name" value="RsmE-like"/>
    <property type="match status" value="1"/>
</dbReference>
<comment type="catalytic activity">
    <reaction evidence="11 12">
        <text>uridine(1498) in 16S rRNA + S-adenosyl-L-methionine = N(3)-methyluridine(1498) in 16S rRNA + S-adenosyl-L-homocysteine + H(+)</text>
        <dbReference type="Rhea" id="RHEA:42920"/>
        <dbReference type="Rhea" id="RHEA-COMP:10283"/>
        <dbReference type="Rhea" id="RHEA-COMP:10284"/>
        <dbReference type="ChEBI" id="CHEBI:15378"/>
        <dbReference type="ChEBI" id="CHEBI:57856"/>
        <dbReference type="ChEBI" id="CHEBI:59789"/>
        <dbReference type="ChEBI" id="CHEBI:65315"/>
        <dbReference type="ChEBI" id="CHEBI:74502"/>
        <dbReference type="EC" id="2.1.1.193"/>
    </reaction>
</comment>
<dbReference type="PANTHER" id="PTHR30027">
    <property type="entry name" value="RIBOSOMAL RNA SMALL SUBUNIT METHYLTRANSFERASE E"/>
    <property type="match status" value="1"/>
</dbReference>
<proteinExistence type="inferred from homology"/>
<evidence type="ECO:0000256" key="9">
    <source>
        <dbReference type="ARBA" id="ARBA00022691"/>
    </source>
</evidence>
<keyword evidence="16" id="KW-1185">Reference proteome</keyword>